<dbReference type="InterPro" id="IPR024671">
    <property type="entry name" value="Atg22-like"/>
</dbReference>
<gene>
    <name evidence="10" type="ORF">BJ875DRAFT_41816</name>
</gene>
<sequence length="538" mass="59047">MTPHANNSDGESANSDSKIANEDGKQGVVGAEELRDANIDDRKTAAIASLDSNRSLIGWLVLCYSTGPTSSVAFTYVTASIQSVANLLGHVPGSTKPCARRGAIKCVVKFGAGEIDYLSYILYVRAIGRALEGILTIFVSGIADYSYYRKNLMMGSIFLFGAMALPFAGLDGKTYSYLTGLTTLYIALTTIQGVYNVMESSYIPIFMRSVGWHRSRRMESPSEAPVLTEGEISKKSLVKGARVSVLGLVASNVGALTALLIGIIITYTRGSYVKAGYHNFLLAITVAGCLTIVFASLGAWLLPNVPGKKRPSGTNLAVLPFQTWVRLLRSAPRYPEAFKLCIGWILWNTGWSNTLSVINLLFREISGLTSGDKIYTVYQFTNVICACVGSLSWMFLFPKFNLPIKRWAYIFLGVNIACVFWGTIGISENVTIGYKHNAEFWVEQVLFMSTSSALRSLNRTMYASMLPRGGEAQFFGLELTLDLAVGWINPLVQGVIQNRTHNLRYPMLPNLFLMLIALGLYISVDVEKGRKEAEVEME</sequence>
<dbReference type="InterPro" id="IPR050495">
    <property type="entry name" value="ATG22/LtaA_families"/>
</dbReference>
<feature type="transmembrane region" description="Helical" evidence="8">
    <location>
        <begin position="337"/>
        <end position="362"/>
    </location>
</feature>
<name>A0A9P7YIE8_9HELO</name>
<comment type="caution">
    <text evidence="10">The sequence shown here is derived from an EMBL/GenBank/DDBJ whole genome shotgun (WGS) entry which is preliminary data.</text>
</comment>
<accession>A0A9P7YIE8</accession>
<dbReference type="OrthoDB" id="42657at2759"/>
<dbReference type="InterPro" id="IPR036259">
    <property type="entry name" value="MFS_trans_sf"/>
</dbReference>
<feature type="transmembrane region" description="Helical" evidence="8">
    <location>
        <begin position="280"/>
        <end position="302"/>
    </location>
</feature>
<feature type="region of interest" description="Disordered" evidence="9">
    <location>
        <begin position="1"/>
        <end position="25"/>
    </location>
</feature>
<proteinExistence type="inferred from homology"/>
<comment type="caution">
    <text evidence="8">Lacks conserved residue(s) required for the propagation of feature annotation.</text>
</comment>
<evidence type="ECO:0000256" key="4">
    <source>
        <dbReference type="ARBA" id="ARBA00022692"/>
    </source>
</evidence>
<dbReference type="Proteomes" id="UP000824998">
    <property type="component" value="Unassembled WGS sequence"/>
</dbReference>
<feature type="transmembrane region" description="Helical" evidence="8">
    <location>
        <begin position="152"/>
        <end position="169"/>
    </location>
</feature>
<dbReference type="Pfam" id="PF11700">
    <property type="entry name" value="ATG22"/>
    <property type="match status" value="1"/>
</dbReference>
<dbReference type="GO" id="GO:0005774">
    <property type="term" value="C:vacuolar membrane"/>
    <property type="evidence" value="ECO:0007669"/>
    <property type="project" value="UniProtKB-SubCell"/>
</dbReference>
<feature type="compositionally biased region" description="Polar residues" evidence="9">
    <location>
        <begin position="1"/>
        <end position="18"/>
    </location>
</feature>
<evidence type="ECO:0000256" key="6">
    <source>
        <dbReference type="ARBA" id="ARBA00023006"/>
    </source>
</evidence>
<keyword evidence="4 8" id="KW-0812">Transmembrane</keyword>
<keyword evidence="8" id="KW-0029">Amino-acid transport</keyword>
<evidence type="ECO:0000256" key="1">
    <source>
        <dbReference type="ARBA" id="ARBA00004128"/>
    </source>
</evidence>
<evidence type="ECO:0000256" key="5">
    <source>
        <dbReference type="ARBA" id="ARBA00022989"/>
    </source>
</evidence>
<evidence type="ECO:0000256" key="2">
    <source>
        <dbReference type="ARBA" id="ARBA00006978"/>
    </source>
</evidence>
<comment type="function">
    <text evidence="8">Vacuolar effluxer which mediate the efflux of amino acids resulting from autophagic degradation. The release of autophagic amino acids allows the maintenance of protein synthesis and viability during nitrogen starvation.</text>
</comment>
<comment type="subcellular location">
    <subcellularLocation>
        <location evidence="1 8">Vacuole membrane</location>
        <topology evidence="1 8">Multi-pass membrane protein</topology>
    </subcellularLocation>
</comment>
<evidence type="ECO:0000256" key="8">
    <source>
        <dbReference type="RuleBase" id="RU363073"/>
    </source>
</evidence>
<dbReference type="GO" id="GO:0032974">
    <property type="term" value="P:amino acid transmembrane export from vacuole"/>
    <property type="evidence" value="ECO:0007669"/>
    <property type="project" value="TreeGrafter"/>
</dbReference>
<protein>
    <recommendedName>
        <fullName evidence="8">Autophagy-related protein</fullName>
    </recommendedName>
</protein>
<keyword evidence="7 8" id="KW-0472">Membrane</keyword>
<dbReference type="AlphaFoldDB" id="A0A9P7YIE8"/>
<keyword evidence="11" id="KW-1185">Reference proteome</keyword>
<evidence type="ECO:0000313" key="10">
    <source>
        <dbReference type="EMBL" id="KAG9233568.1"/>
    </source>
</evidence>
<dbReference type="PANTHER" id="PTHR23519">
    <property type="entry name" value="AUTOPHAGY-RELATED PROTEIN 22"/>
    <property type="match status" value="1"/>
</dbReference>
<evidence type="ECO:0000313" key="11">
    <source>
        <dbReference type="Proteomes" id="UP000824998"/>
    </source>
</evidence>
<feature type="transmembrane region" description="Helical" evidence="8">
    <location>
        <begin position="408"/>
        <end position="427"/>
    </location>
</feature>
<evidence type="ECO:0000256" key="3">
    <source>
        <dbReference type="ARBA" id="ARBA00022448"/>
    </source>
</evidence>
<comment type="similarity">
    <text evidence="2 8">Belongs to the ATG22 family.</text>
</comment>
<dbReference type="GO" id="GO:0006914">
    <property type="term" value="P:autophagy"/>
    <property type="evidence" value="ECO:0007669"/>
    <property type="project" value="UniProtKB-KW"/>
</dbReference>
<feature type="transmembrane region" description="Helical" evidence="8">
    <location>
        <begin position="243"/>
        <end position="268"/>
    </location>
</feature>
<organism evidence="10 11">
    <name type="scientific">Amylocarpus encephaloides</name>
    <dbReference type="NCBI Taxonomy" id="45428"/>
    <lineage>
        <taxon>Eukaryota</taxon>
        <taxon>Fungi</taxon>
        <taxon>Dikarya</taxon>
        <taxon>Ascomycota</taxon>
        <taxon>Pezizomycotina</taxon>
        <taxon>Leotiomycetes</taxon>
        <taxon>Helotiales</taxon>
        <taxon>Helotiales incertae sedis</taxon>
        <taxon>Amylocarpus</taxon>
    </lineage>
</organism>
<dbReference type="EMBL" id="MU251495">
    <property type="protein sequence ID" value="KAG9233568.1"/>
    <property type="molecule type" value="Genomic_DNA"/>
</dbReference>
<dbReference type="PANTHER" id="PTHR23519:SF2">
    <property type="entry name" value="AUTOPHAGY-RELATED PROTEIN 22"/>
    <property type="match status" value="1"/>
</dbReference>
<feature type="transmembrane region" description="Helical" evidence="8">
    <location>
        <begin position="507"/>
        <end position="524"/>
    </location>
</feature>
<feature type="transmembrane region" description="Helical" evidence="8">
    <location>
        <begin position="374"/>
        <end position="396"/>
    </location>
</feature>
<dbReference type="SUPFAM" id="SSF103473">
    <property type="entry name" value="MFS general substrate transporter"/>
    <property type="match status" value="1"/>
</dbReference>
<keyword evidence="6 8" id="KW-0072">Autophagy</keyword>
<feature type="transmembrane region" description="Helical" evidence="8">
    <location>
        <begin position="175"/>
        <end position="198"/>
    </location>
</feature>
<evidence type="ECO:0000256" key="9">
    <source>
        <dbReference type="SAM" id="MobiDB-lite"/>
    </source>
</evidence>
<reference evidence="10" key="1">
    <citation type="journal article" date="2021" name="IMA Fungus">
        <title>Genomic characterization of three marine fungi, including Emericellopsis atlantica sp. nov. with signatures of a generalist lifestyle and marine biomass degradation.</title>
        <authorList>
            <person name="Hagestad O.C."/>
            <person name="Hou L."/>
            <person name="Andersen J.H."/>
            <person name="Hansen E.H."/>
            <person name="Altermark B."/>
            <person name="Li C."/>
            <person name="Kuhnert E."/>
            <person name="Cox R.J."/>
            <person name="Crous P.W."/>
            <person name="Spatafora J.W."/>
            <person name="Lail K."/>
            <person name="Amirebrahimi M."/>
            <person name="Lipzen A."/>
            <person name="Pangilinan J."/>
            <person name="Andreopoulos W."/>
            <person name="Hayes R.D."/>
            <person name="Ng V."/>
            <person name="Grigoriev I.V."/>
            <person name="Jackson S.A."/>
            <person name="Sutton T.D.S."/>
            <person name="Dobson A.D.W."/>
            <person name="Rama T."/>
        </authorList>
    </citation>
    <scope>NUCLEOTIDE SEQUENCE</scope>
    <source>
        <strain evidence="10">TRa018bII</strain>
    </source>
</reference>
<evidence type="ECO:0000256" key="7">
    <source>
        <dbReference type="ARBA" id="ARBA00023136"/>
    </source>
</evidence>
<keyword evidence="5 8" id="KW-1133">Transmembrane helix</keyword>
<keyword evidence="8" id="KW-0926">Vacuole</keyword>
<keyword evidence="3 8" id="KW-0813">Transport</keyword>